<dbReference type="AlphaFoldDB" id="A0A0P1BEA8"/>
<proteinExistence type="predicted"/>
<accession>A0A0P1BEA8</accession>
<evidence type="ECO:0000313" key="3">
    <source>
        <dbReference type="Proteomes" id="UP000054845"/>
    </source>
</evidence>
<sequence>MAPPSLRISIGCSVEDLKVYNVNSEEAALISTDKFQGRIVVRIKDFAGEVPLGKERIAHTGYFDEGVGKGNTWSIQLQGRFLKDVNANDLVWGNQFEKPIRDILPWGTSVALNALGYIDPNLKHDIYADRPWAFSPLIATMTRVNVARVPAAAEAKTAEDAFESEGWPPFPQGAVKGGDESYVHDDTSVLLLKEGSDEIDAQLEEDGVADLSTVRSLKGGRGGNEHAHQRRAQFWKEHVRERVLIGRKDLVTTTTFDNGFIDFNTLRLELPYTNGMGFDLKKYWDGQPVRFYCKEKSDDTVFFVVEFTINELKT</sequence>
<dbReference type="Pfam" id="PF08588">
    <property type="entry name" value="Duc1"/>
    <property type="match status" value="1"/>
</dbReference>
<dbReference type="PANTHER" id="PTHR34826:SF2">
    <property type="entry name" value="UPF0590 PROTEIN C409.17C"/>
    <property type="match status" value="1"/>
</dbReference>
<evidence type="ECO:0000313" key="2">
    <source>
        <dbReference type="EMBL" id="CEH14439.1"/>
    </source>
</evidence>
<evidence type="ECO:0000259" key="1">
    <source>
        <dbReference type="Pfam" id="PF08588"/>
    </source>
</evidence>
<dbReference type="InterPro" id="IPR013897">
    <property type="entry name" value="Duc1"/>
</dbReference>
<name>A0A0P1BEA8_9BASI</name>
<dbReference type="Proteomes" id="UP000054845">
    <property type="component" value="Unassembled WGS sequence"/>
</dbReference>
<keyword evidence="3" id="KW-1185">Reference proteome</keyword>
<protein>
    <recommendedName>
        <fullName evidence="1">Domain of unknown function at the cortex 1 domain-containing protein</fullName>
    </recommendedName>
</protein>
<dbReference type="PANTHER" id="PTHR34826">
    <property type="entry name" value="UPF0590 PROTEIN C409.17C"/>
    <property type="match status" value="1"/>
</dbReference>
<dbReference type="OrthoDB" id="2119945at2759"/>
<dbReference type="EMBL" id="CCYA01000243">
    <property type="protein sequence ID" value="CEH14439.1"/>
    <property type="molecule type" value="Genomic_DNA"/>
</dbReference>
<feature type="domain" description="Domain of unknown function at the cortex 1" evidence="1">
    <location>
        <begin position="6"/>
        <end position="309"/>
    </location>
</feature>
<reference evidence="2 3" key="1">
    <citation type="submission" date="2014-09" db="EMBL/GenBank/DDBJ databases">
        <authorList>
            <person name="Magalhaes I.L.F."/>
            <person name="Oliveira U."/>
            <person name="Santos F.R."/>
            <person name="Vidigal T.H.D.A."/>
            <person name="Brescovit A.D."/>
            <person name="Santos A.J."/>
        </authorList>
    </citation>
    <scope>NUCLEOTIDE SEQUENCE [LARGE SCALE GENOMIC DNA]</scope>
</reference>
<dbReference type="STRING" id="401625.A0A0P1BEA8"/>
<organism evidence="2 3">
    <name type="scientific">Ceraceosorus bombacis</name>
    <dbReference type="NCBI Taxonomy" id="401625"/>
    <lineage>
        <taxon>Eukaryota</taxon>
        <taxon>Fungi</taxon>
        <taxon>Dikarya</taxon>
        <taxon>Basidiomycota</taxon>
        <taxon>Ustilaginomycotina</taxon>
        <taxon>Exobasidiomycetes</taxon>
        <taxon>Ceraceosorales</taxon>
        <taxon>Ceraceosoraceae</taxon>
        <taxon>Ceraceosorus</taxon>
    </lineage>
</organism>